<comment type="caution">
    <text evidence="1">The sequence shown here is derived from an EMBL/GenBank/DDBJ whole genome shotgun (WGS) entry which is preliminary data.</text>
</comment>
<dbReference type="Proteomes" id="UP000325081">
    <property type="component" value="Unassembled WGS sequence"/>
</dbReference>
<reference evidence="2" key="1">
    <citation type="journal article" date="2019" name="Curr. Biol.">
        <title>Genome Sequence of Striga asiatica Provides Insight into the Evolution of Plant Parasitism.</title>
        <authorList>
            <person name="Yoshida S."/>
            <person name="Kim S."/>
            <person name="Wafula E.K."/>
            <person name="Tanskanen J."/>
            <person name="Kim Y.M."/>
            <person name="Honaas L."/>
            <person name="Yang Z."/>
            <person name="Spallek T."/>
            <person name="Conn C.E."/>
            <person name="Ichihashi Y."/>
            <person name="Cheong K."/>
            <person name="Cui S."/>
            <person name="Der J.P."/>
            <person name="Gundlach H."/>
            <person name="Jiao Y."/>
            <person name="Hori C."/>
            <person name="Ishida J.K."/>
            <person name="Kasahara H."/>
            <person name="Kiba T."/>
            <person name="Kim M.S."/>
            <person name="Koo N."/>
            <person name="Laohavisit A."/>
            <person name="Lee Y.H."/>
            <person name="Lumba S."/>
            <person name="McCourt P."/>
            <person name="Mortimer J.C."/>
            <person name="Mutuku J.M."/>
            <person name="Nomura T."/>
            <person name="Sasaki-Sekimoto Y."/>
            <person name="Seto Y."/>
            <person name="Wang Y."/>
            <person name="Wakatake T."/>
            <person name="Sakakibara H."/>
            <person name="Demura T."/>
            <person name="Yamaguchi S."/>
            <person name="Yoneyama K."/>
            <person name="Manabe R.I."/>
            <person name="Nelson D.C."/>
            <person name="Schulman A.H."/>
            <person name="Timko M.P."/>
            <person name="dePamphilis C.W."/>
            <person name="Choi D."/>
            <person name="Shirasu K."/>
        </authorList>
    </citation>
    <scope>NUCLEOTIDE SEQUENCE [LARGE SCALE GENOMIC DNA]</scope>
    <source>
        <strain evidence="2">cv. UVA1</strain>
    </source>
</reference>
<dbReference type="EMBL" id="BKCP01009315">
    <property type="protein sequence ID" value="GER50539.1"/>
    <property type="molecule type" value="Genomic_DNA"/>
</dbReference>
<protein>
    <submittedName>
        <fullName evidence="1">Fructose-1,6-bisphosphatase class 3</fullName>
    </submittedName>
</protein>
<accession>A0A5A7QZJ1</accession>
<gene>
    <name evidence="1" type="ORF">STAS_27853</name>
</gene>
<keyword evidence="2" id="KW-1185">Reference proteome</keyword>
<name>A0A5A7QZJ1_STRAF</name>
<evidence type="ECO:0000313" key="1">
    <source>
        <dbReference type="EMBL" id="GER50539.1"/>
    </source>
</evidence>
<evidence type="ECO:0000313" key="2">
    <source>
        <dbReference type="Proteomes" id="UP000325081"/>
    </source>
</evidence>
<organism evidence="1 2">
    <name type="scientific">Striga asiatica</name>
    <name type="common">Asiatic witchweed</name>
    <name type="synonym">Buchnera asiatica</name>
    <dbReference type="NCBI Taxonomy" id="4170"/>
    <lineage>
        <taxon>Eukaryota</taxon>
        <taxon>Viridiplantae</taxon>
        <taxon>Streptophyta</taxon>
        <taxon>Embryophyta</taxon>
        <taxon>Tracheophyta</taxon>
        <taxon>Spermatophyta</taxon>
        <taxon>Magnoliopsida</taxon>
        <taxon>eudicotyledons</taxon>
        <taxon>Gunneridae</taxon>
        <taxon>Pentapetalae</taxon>
        <taxon>asterids</taxon>
        <taxon>lamiids</taxon>
        <taxon>Lamiales</taxon>
        <taxon>Orobanchaceae</taxon>
        <taxon>Buchnereae</taxon>
        <taxon>Striga</taxon>
    </lineage>
</organism>
<dbReference type="AlphaFoldDB" id="A0A5A7QZJ1"/>
<proteinExistence type="predicted"/>
<sequence length="101" mass="11591">MLSPLPLFVSLIDEVFLYGLLVESKDPSTSFHRTLVEGPKDCGWFREESSYKGLFRKKAPGMKKEVGYIILCQCYSFVWEIAFEAYTDKKRRMIEGSGASH</sequence>